<name>A0A2Z6AXF1_9BACT</name>
<reference evidence="2 3" key="1">
    <citation type="journal article" date="2018" name="Sci. Adv.">
        <title>Multi-heme cytochromes provide a pathway for survival in energy-limited environments.</title>
        <authorList>
            <person name="Deng X."/>
            <person name="Dohmae N."/>
            <person name="Nealson K.H."/>
            <person name="Hashimoto K."/>
            <person name="Okamoto A."/>
        </authorList>
    </citation>
    <scope>NUCLEOTIDE SEQUENCE [LARGE SCALE GENOMIC DNA]</scope>
    <source>
        <strain evidence="2 3">IS5</strain>
    </source>
</reference>
<organism evidence="2 3">
    <name type="scientific">Desulfovibrio ferrophilus</name>
    <dbReference type="NCBI Taxonomy" id="241368"/>
    <lineage>
        <taxon>Bacteria</taxon>
        <taxon>Pseudomonadati</taxon>
        <taxon>Thermodesulfobacteriota</taxon>
        <taxon>Desulfovibrionia</taxon>
        <taxon>Desulfovibrionales</taxon>
        <taxon>Desulfovibrionaceae</taxon>
        <taxon>Desulfovibrio</taxon>
    </lineage>
</organism>
<accession>A0A2Z6AXF1</accession>
<dbReference type="OrthoDB" id="5457847at2"/>
<feature type="region of interest" description="Disordered" evidence="1">
    <location>
        <begin position="103"/>
        <end position="124"/>
    </location>
</feature>
<protein>
    <submittedName>
        <fullName evidence="2">Uncharacterized protein</fullName>
    </submittedName>
</protein>
<dbReference type="KEGG" id="dfl:DFE_1147"/>
<dbReference type="EMBL" id="AP017378">
    <property type="protein sequence ID" value="BBD07873.1"/>
    <property type="molecule type" value="Genomic_DNA"/>
</dbReference>
<sequence length="124" mass="14170">MSDKTDTQSQTAPSGGILDNLKVGLKVLFDELKWTVSKMVRGYEIKQMNRRLEKEYALLGKLARQRMDSGDKKAAMPRDGEAGIILSQIEFLEQEMEFLSKDIDTSREQDIQRRTSELGLNDED</sequence>
<gene>
    <name evidence="2" type="ORF">DFE_1147</name>
</gene>
<dbReference type="AlphaFoldDB" id="A0A2Z6AXF1"/>
<evidence type="ECO:0000313" key="3">
    <source>
        <dbReference type="Proteomes" id="UP000269883"/>
    </source>
</evidence>
<dbReference type="Proteomes" id="UP000269883">
    <property type="component" value="Chromosome"/>
</dbReference>
<dbReference type="RefSeq" id="WP_126377499.1">
    <property type="nucleotide sequence ID" value="NZ_AP017378.1"/>
</dbReference>
<feature type="compositionally biased region" description="Basic and acidic residues" evidence="1">
    <location>
        <begin position="103"/>
        <end position="116"/>
    </location>
</feature>
<evidence type="ECO:0000313" key="2">
    <source>
        <dbReference type="EMBL" id="BBD07873.1"/>
    </source>
</evidence>
<keyword evidence="3" id="KW-1185">Reference proteome</keyword>
<evidence type="ECO:0000256" key="1">
    <source>
        <dbReference type="SAM" id="MobiDB-lite"/>
    </source>
</evidence>
<proteinExistence type="predicted"/>